<proteinExistence type="predicted"/>
<dbReference type="KEGG" id="acel:acsn021_39270"/>
<protein>
    <submittedName>
        <fullName evidence="1">Uncharacterized protein</fullName>
    </submittedName>
</protein>
<sequence length="85" mass="9709">MPMVRMCKTNTDENPNVRVYKAEHIEMYVKLRFGIWGKVKLSSYEIPYTVTGGIKYAGSEDYLRASCKDRNIGTRKGQNAESCPL</sequence>
<dbReference type="Proteomes" id="UP000515561">
    <property type="component" value="Chromosome"/>
</dbReference>
<name>A0A6S6RBV4_9FIRM</name>
<reference evidence="1 2" key="1">
    <citation type="journal article" date="2016" name="Int. J. Syst. Evol. Microbiol.">
        <title>Descriptions of Anaerotaenia torta gen. nov., sp. nov. and Anaerocolumna cellulosilytica gen. nov., sp. nov. isolated from a methanogenic reactor of cattle waste.</title>
        <authorList>
            <person name="Uek A."/>
            <person name="Ohtaki Y."/>
            <person name="Kaku N."/>
            <person name="Ueki K."/>
        </authorList>
    </citation>
    <scope>NUCLEOTIDE SEQUENCE [LARGE SCALE GENOMIC DNA]</scope>
    <source>
        <strain evidence="1 2">SN021</strain>
    </source>
</reference>
<evidence type="ECO:0000313" key="1">
    <source>
        <dbReference type="EMBL" id="BCJ96358.1"/>
    </source>
</evidence>
<dbReference type="EMBL" id="AP023367">
    <property type="protein sequence ID" value="BCJ96358.1"/>
    <property type="molecule type" value="Genomic_DNA"/>
</dbReference>
<organism evidence="1 2">
    <name type="scientific">Anaerocolumna cellulosilytica</name>
    <dbReference type="NCBI Taxonomy" id="433286"/>
    <lineage>
        <taxon>Bacteria</taxon>
        <taxon>Bacillati</taxon>
        <taxon>Bacillota</taxon>
        <taxon>Clostridia</taxon>
        <taxon>Lachnospirales</taxon>
        <taxon>Lachnospiraceae</taxon>
        <taxon>Anaerocolumna</taxon>
    </lineage>
</organism>
<dbReference type="AlphaFoldDB" id="A0A6S6RBV4"/>
<evidence type="ECO:0000313" key="2">
    <source>
        <dbReference type="Proteomes" id="UP000515561"/>
    </source>
</evidence>
<gene>
    <name evidence="1" type="ORF">acsn021_39270</name>
</gene>
<keyword evidence="2" id="KW-1185">Reference proteome</keyword>
<accession>A0A6S6RBV4</accession>